<sequence length="2487" mass="276061">MWAAANDDDARRRRNNRHRRRPPAASASSSAAADHKDDNHHDNCDYDGDSDSTTVKSPLHDSSSSSSSRRGHSRRIGWSGKNNDNTQRGGKRKRINDENNENEQQGEGSSDGKKRQKKQKRRCTVLREETPEATLSRLQSSYATSMTAVGALHRLSHQLCAILGKKNEGDSEVGEITDNVAPSTTIDLGNDQPSPNEEVGEGEAATYLASLKRVAHAARCAFERSLLLDPVILAPILLSTSTAVTINNSNKKKIVDDHGSSRSRMNVNALKDVGTAPSSAWLDTWKGHHSSRESTGSSSSSSSSTTTTTTTWCSQLIMQSTTKWGKFSAAQRRVIRQISYLALVNYADLLLCGCMCHRHCAQSATKLASSTGDVLDRGAVSSLQALHLLPSSLFTTTTPVSDQETMMTDENTVGIDSTSRVFEKRDCHSTKCLWRDDESAQMTVRLALAAYCDASELDPSDPTLWLKLACAARALGRMVDAPASSSSSSSSCEAQATHVVVRPPPRSYRNLERLALERGLSSLPRGVPPNRLIARAWREMEVWDRKGYSANYIEDEMDHSTMKNNMSSGALDDKSPGQAMDQPTELVLHLPKFSWVTLCRILIQASKEGASYGRSSLPCDSCTVRHVWSTVSFTYRLSFCFVIVILFSPAFVPFPHAKNCYFSEDYEFGSPLVDIRLSPLLAVPLRVFRIMCAFMEDVDVKKLACSCTALSSLVTSVTSESSKNDACFMGKTDEYAVDEEGAIDLGADTKAKEPQQSTNNQELNSLPRRGRVSKRVRSQMITTEKHAERKSKRSSVEYCLLAGVLSCTAQNPYFIKMLKTNQPTVSRTLVKGRGSNRTLDADQRPSHLALMSASCSPASLNDFILKWSRRNSGPRNLLEQLLIHISLNIVDVFEGEMPTSLSSCIIDCFNTIILSSAEGKATGTQWYGAESFSKAGDLDLARTVYAVNLLNAELRFMRCESCDVGSPEQQDDSDYLSFAVPNLLLFASETSEFDSCRQLLELQVRSYWLACSYYLWVGRCTDNSIAKAAEGTALDCLSNSIMLFSENSHCHGLRIKTPHLMSSDRRGDYWHEISAEVLSKYKDHIHSSAIVSRARQYFQDLGEMNDPGSSCDGNGIHVADDAKEMLTTLGSELLDRFNVSSENSTGNLDELISDFCLIHEEDLFPSDVNILSAQSSKTIWKSEVHWGKIWTDIPSTTAVSCVPRKGVRPSIIQVLVASLLTSKEKITSVMMIHLKMASGALCRFKETHDSLQIRSDQQVEITDDNDCTAFDIRSRRDFVLLRIASFFSDKITDIIASITDETTMNHSFEACTAGGEDISNFLSNSLSCSPTHQIDSGEAILYTHHIKSVSRLVNSIRNSQWLSRQNQERIESVYFVALLKAVIRQKIDFVYLKSSTTDKRTKKWQAQLASKADLMFVLAVEVAELLSLNPSVVCADGTTRISHLVKALQDLDTTEKSYSLLAQFSEALLWFWEFLHDTSSPANILMVPIASAIIALCGSYGVTVEGAIFKVDDGSDRDILSFSDYFDSEDSVNGSFLPGDSSEDGGQRTRRLSLRKMCQLVQCVSIVFQSIDHKVIEQSRPSFPSSRHGPFLPLVMVRVLSNMSRGLFQLFSEDARGEAYPFGAREYGATIDSLLGKAYRYLHGFSFSGDSVSSNTYAPESIEAANSLFHCIKRVYRDSRKVSPPSKAFEVIALALPAAAESNVSIAIKAFLFDADKGSEVDIQSHTMQPTTLPSGFPEWVFDTGSNIVPADEREDNIELLRRGVAYELAKGSMTNLDSTQRPQSNDEENQGLSAEREMTQNHELCLYQKFLAVLNDLCYDPKNIERWVVLSECLGFKADSICDRLVRVQDPFDSSEFGLNSMSKRGPSASLSLDQLKASQFNTFQGSRSNKWKPYLGNNLHVYMQYPWSNLSSLEACAKEIRCCFSQIGDDASDSDFLCWKEIQSKFDNGDYASWANSWGGLFVMALRKMRLKALLVARHLAKNSQEGMHPSEVCEDLGTALYGDLMASTVYGYPIHHMTLHEKRAIAERSNMHFQEAIELSTCNDYSQKCHIKPYESYFMVGKGYEKIGTTLRDEKFVVDSKDTHTARLYETVMNDAIHNYAMAVAEAQKAELSCGRPDKVGGSSHGLMECLYRLHACRFKVMLSAVKCAPSECELAEFEAFRIASANWFSETHVASTAAGVREKTWCIFADCVDEVPTFHRAAYRLAQAYNYAPLFYNTNCDLIAGSRQAAPSAKSYEVKGLDTSSCAESANVAISKLFDKRRSQLCSVWVTTSTAPSPFEVINDSIRKYDALRMKYILAFVDCMRVCKRIDSIESFLTWTSSSDQDLPGFYEASASLRGSDPGKHTKQSYLSTRGLMAQVKRIASNALAEIILSDLADMKRIGIDNDARMKLNSHFQLSYRLFQLLNSSCRDVAEFTRSNTRLPVVDAFGKCYLAIQAGYRMSSINLEEIDGETMCSILEGASAKAKTMMQDAKTASSKKDKE</sequence>
<dbReference type="Proteomes" id="UP001530293">
    <property type="component" value="Unassembled WGS sequence"/>
</dbReference>
<feature type="compositionally biased region" description="Polar residues" evidence="1">
    <location>
        <begin position="1775"/>
        <end position="1784"/>
    </location>
</feature>
<keyword evidence="3" id="KW-1185">Reference proteome</keyword>
<evidence type="ECO:0000313" key="3">
    <source>
        <dbReference type="Proteomes" id="UP001530293"/>
    </source>
</evidence>
<feature type="region of interest" description="Disordered" evidence="1">
    <location>
        <begin position="1"/>
        <end position="132"/>
    </location>
</feature>
<comment type="caution">
    <text evidence="2">The sequence shown here is derived from an EMBL/GenBank/DDBJ whole genome shotgun (WGS) entry which is preliminary data.</text>
</comment>
<proteinExistence type="predicted"/>
<feature type="compositionally biased region" description="Low complexity" evidence="1">
    <location>
        <begin position="23"/>
        <end position="32"/>
    </location>
</feature>
<evidence type="ECO:0000256" key="1">
    <source>
        <dbReference type="SAM" id="MobiDB-lite"/>
    </source>
</evidence>
<feature type="compositionally biased region" description="Basic and acidic residues" evidence="1">
    <location>
        <begin position="33"/>
        <end position="44"/>
    </location>
</feature>
<feature type="region of interest" description="Disordered" evidence="1">
    <location>
        <begin position="748"/>
        <end position="788"/>
    </location>
</feature>
<protein>
    <recommendedName>
        <fullName evidence="4">Separase</fullName>
    </recommendedName>
</protein>
<evidence type="ECO:0008006" key="4">
    <source>
        <dbReference type="Google" id="ProtNLM"/>
    </source>
</evidence>
<dbReference type="EMBL" id="JALLBG020000058">
    <property type="protein sequence ID" value="KAL3769054.1"/>
    <property type="molecule type" value="Genomic_DNA"/>
</dbReference>
<evidence type="ECO:0000313" key="2">
    <source>
        <dbReference type="EMBL" id="KAL3769054.1"/>
    </source>
</evidence>
<organism evidence="2 3">
    <name type="scientific">Discostella pseudostelligera</name>
    <dbReference type="NCBI Taxonomy" id="259834"/>
    <lineage>
        <taxon>Eukaryota</taxon>
        <taxon>Sar</taxon>
        <taxon>Stramenopiles</taxon>
        <taxon>Ochrophyta</taxon>
        <taxon>Bacillariophyta</taxon>
        <taxon>Coscinodiscophyceae</taxon>
        <taxon>Thalassiosirophycidae</taxon>
        <taxon>Stephanodiscales</taxon>
        <taxon>Stephanodiscaceae</taxon>
        <taxon>Discostella</taxon>
    </lineage>
</organism>
<feature type="compositionally biased region" description="Basic residues" evidence="1">
    <location>
        <begin position="114"/>
        <end position="124"/>
    </location>
</feature>
<feature type="region of interest" description="Disordered" evidence="1">
    <location>
        <begin position="1775"/>
        <end position="1796"/>
    </location>
</feature>
<gene>
    <name evidence="2" type="ORF">ACHAWU_008746</name>
</gene>
<feature type="compositionally biased region" description="Basic residues" evidence="1">
    <location>
        <begin position="12"/>
        <end position="22"/>
    </location>
</feature>
<reference evidence="2 3" key="1">
    <citation type="submission" date="2024-10" db="EMBL/GenBank/DDBJ databases">
        <title>Updated reference genomes for cyclostephanoid diatoms.</title>
        <authorList>
            <person name="Roberts W.R."/>
            <person name="Alverson A.J."/>
        </authorList>
    </citation>
    <scope>NUCLEOTIDE SEQUENCE [LARGE SCALE GENOMIC DNA]</scope>
    <source>
        <strain evidence="2 3">AJA232-27</strain>
    </source>
</reference>
<name>A0ABD3MYS2_9STRA</name>
<feature type="compositionally biased region" description="Polar residues" evidence="1">
    <location>
        <begin position="754"/>
        <end position="764"/>
    </location>
</feature>
<feature type="compositionally biased region" description="Basic residues" evidence="1">
    <location>
        <begin position="768"/>
        <end position="777"/>
    </location>
</feature>
<accession>A0ABD3MYS2</accession>